<dbReference type="EMBL" id="PGOL01000052">
    <property type="protein sequence ID" value="PKI78402.1"/>
    <property type="molecule type" value="Genomic_DNA"/>
</dbReference>
<reference evidence="2 3" key="1">
    <citation type="submission" date="2017-11" db="EMBL/GenBank/DDBJ databases">
        <title>De-novo sequencing of pomegranate (Punica granatum L.) genome.</title>
        <authorList>
            <person name="Akparov Z."/>
            <person name="Amiraslanov A."/>
            <person name="Hajiyeva S."/>
            <person name="Abbasov M."/>
            <person name="Kaur K."/>
            <person name="Hamwieh A."/>
            <person name="Solovyev V."/>
            <person name="Salamov A."/>
            <person name="Braich B."/>
            <person name="Kosarev P."/>
            <person name="Mahmoud A."/>
            <person name="Hajiyev E."/>
            <person name="Babayeva S."/>
            <person name="Izzatullayeva V."/>
            <person name="Mammadov A."/>
            <person name="Mammadov A."/>
            <person name="Sharifova S."/>
            <person name="Ojaghi J."/>
            <person name="Eynullazada K."/>
            <person name="Bayramov B."/>
            <person name="Abdulazimova A."/>
            <person name="Shahmuradov I."/>
        </authorList>
    </citation>
    <scope>NUCLEOTIDE SEQUENCE [LARGE SCALE GENOMIC DNA]</scope>
    <source>
        <strain evidence="3">cv. AG2017</strain>
        <tissue evidence="2">Leaf</tissue>
    </source>
</reference>
<proteinExistence type="predicted"/>
<evidence type="ECO:0000256" key="1">
    <source>
        <dbReference type="SAM" id="MobiDB-lite"/>
    </source>
</evidence>
<name>A0A2I0LCK4_PUNGR</name>
<protein>
    <submittedName>
        <fullName evidence="2">Uncharacterized protein</fullName>
    </submittedName>
</protein>
<gene>
    <name evidence="2" type="ORF">CRG98_001223</name>
</gene>
<feature type="compositionally biased region" description="Basic residues" evidence="1">
    <location>
        <begin position="66"/>
        <end position="77"/>
    </location>
</feature>
<evidence type="ECO:0000313" key="3">
    <source>
        <dbReference type="Proteomes" id="UP000233551"/>
    </source>
</evidence>
<sequence length="124" mass="14150">MLYLASGYEERVGEVFVSRVTRLNAWKGARVQRMHDQQRWARGRTSGARTGTWACGWCAGRRRARQRARSGRRRARQQARAGERDHARARWGRAGVHGSKCARASARGTRRRARQRADTGALFT</sequence>
<dbReference type="Proteomes" id="UP000233551">
    <property type="component" value="Unassembled WGS sequence"/>
</dbReference>
<keyword evidence="3" id="KW-1185">Reference proteome</keyword>
<dbReference type="AlphaFoldDB" id="A0A2I0LCK4"/>
<feature type="region of interest" description="Disordered" evidence="1">
    <location>
        <begin position="66"/>
        <end position="124"/>
    </location>
</feature>
<accession>A0A2I0LCK4</accession>
<organism evidence="2 3">
    <name type="scientific">Punica granatum</name>
    <name type="common">Pomegranate</name>
    <dbReference type="NCBI Taxonomy" id="22663"/>
    <lineage>
        <taxon>Eukaryota</taxon>
        <taxon>Viridiplantae</taxon>
        <taxon>Streptophyta</taxon>
        <taxon>Embryophyta</taxon>
        <taxon>Tracheophyta</taxon>
        <taxon>Spermatophyta</taxon>
        <taxon>Magnoliopsida</taxon>
        <taxon>eudicotyledons</taxon>
        <taxon>Gunneridae</taxon>
        <taxon>Pentapetalae</taxon>
        <taxon>rosids</taxon>
        <taxon>malvids</taxon>
        <taxon>Myrtales</taxon>
        <taxon>Lythraceae</taxon>
        <taxon>Punica</taxon>
    </lineage>
</organism>
<comment type="caution">
    <text evidence="2">The sequence shown here is derived from an EMBL/GenBank/DDBJ whole genome shotgun (WGS) entry which is preliminary data.</text>
</comment>
<evidence type="ECO:0000313" key="2">
    <source>
        <dbReference type="EMBL" id="PKI78402.1"/>
    </source>
</evidence>